<gene>
    <name evidence="7" type="ORF">HRQ91_10840</name>
</gene>
<evidence type="ECO:0000256" key="5">
    <source>
        <dbReference type="SAM" id="SignalP"/>
    </source>
</evidence>
<dbReference type="PANTHER" id="PTHR42852">
    <property type="entry name" value="THIOL:DISULFIDE INTERCHANGE PROTEIN DSBE"/>
    <property type="match status" value="1"/>
</dbReference>
<keyword evidence="8" id="KW-1185">Reference proteome</keyword>
<dbReference type="GO" id="GO:0017004">
    <property type="term" value="P:cytochrome complex assembly"/>
    <property type="evidence" value="ECO:0007669"/>
    <property type="project" value="UniProtKB-KW"/>
</dbReference>
<dbReference type="GO" id="GO:0016209">
    <property type="term" value="F:antioxidant activity"/>
    <property type="evidence" value="ECO:0007669"/>
    <property type="project" value="InterPro"/>
</dbReference>
<dbReference type="SUPFAM" id="SSF52833">
    <property type="entry name" value="Thioredoxin-like"/>
    <property type="match status" value="1"/>
</dbReference>
<dbReference type="PANTHER" id="PTHR42852:SF6">
    <property type="entry name" value="THIOL:DISULFIDE INTERCHANGE PROTEIN DSBE"/>
    <property type="match status" value="1"/>
</dbReference>
<dbReference type="KEGG" id="tpav:HRQ91_10840"/>
<dbReference type="RefSeq" id="WP_210119548.1">
    <property type="nucleotide sequence ID" value="NZ_CP054142.1"/>
</dbReference>
<keyword evidence="3" id="KW-1015">Disulfide bond</keyword>
<accession>A0A975F5Y7</accession>
<protein>
    <submittedName>
        <fullName evidence="7">TlpA family protein disulfide reductase</fullName>
    </submittedName>
</protein>
<evidence type="ECO:0000256" key="2">
    <source>
        <dbReference type="ARBA" id="ARBA00022748"/>
    </source>
</evidence>
<feature type="signal peptide" evidence="5">
    <location>
        <begin position="1"/>
        <end position="24"/>
    </location>
</feature>
<proteinExistence type="predicted"/>
<dbReference type="InterPro" id="IPR017937">
    <property type="entry name" value="Thioredoxin_CS"/>
</dbReference>
<dbReference type="AlphaFoldDB" id="A0A975F5Y7"/>
<dbReference type="Proteomes" id="UP000671908">
    <property type="component" value="Chromosome"/>
</dbReference>
<reference evidence="7 8" key="1">
    <citation type="journal article" date="2021" name="Microbiol. Resour. Announc.">
        <title>Complete Genome Sequences of Three Human Oral Treponema parvum Isolates.</title>
        <authorList>
            <person name="Zeng H."/>
            <person name="Watt R.M."/>
        </authorList>
    </citation>
    <scope>NUCLEOTIDE SEQUENCE [LARGE SCALE GENOMIC DNA]</scope>
    <source>
        <strain evidence="7 8">ATCC 700770</strain>
    </source>
</reference>
<evidence type="ECO:0000313" key="7">
    <source>
        <dbReference type="EMBL" id="QTQ14913.1"/>
    </source>
</evidence>
<evidence type="ECO:0000313" key="8">
    <source>
        <dbReference type="Proteomes" id="UP000671908"/>
    </source>
</evidence>
<dbReference type="Pfam" id="PF00578">
    <property type="entry name" value="AhpC-TSA"/>
    <property type="match status" value="1"/>
</dbReference>
<dbReference type="CDD" id="cd02966">
    <property type="entry name" value="TlpA_like_family"/>
    <property type="match status" value="1"/>
</dbReference>
<organism evidence="7 8">
    <name type="scientific">Treponema parvum</name>
    <dbReference type="NCBI Taxonomy" id="138851"/>
    <lineage>
        <taxon>Bacteria</taxon>
        <taxon>Pseudomonadati</taxon>
        <taxon>Spirochaetota</taxon>
        <taxon>Spirochaetia</taxon>
        <taxon>Spirochaetales</taxon>
        <taxon>Treponemataceae</taxon>
        <taxon>Treponema</taxon>
    </lineage>
</organism>
<dbReference type="PROSITE" id="PS51352">
    <property type="entry name" value="THIOREDOXIN_2"/>
    <property type="match status" value="1"/>
</dbReference>
<feature type="chain" id="PRO_5037563055" evidence="5">
    <location>
        <begin position="25"/>
        <end position="168"/>
    </location>
</feature>
<dbReference type="GO" id="GO:0030313">
    <property type="term" value="C:cell envelope"/>
    <property type="evidence" value="ECO:0007669"/>
    <property type="project" value="UniProtKB-SubCell"/>
</dbReference>
<evidence type="ECO:0000259" key="6">
    <source>
        <dbReference type="PROSITE" id="PS51352"/>
    </source>
</evidence>
<dbReference type="InterPro" id="IPR050553">
    <property type="entry name" value="Thioredoxin_ResA/DsbE_sf"/>
</dbReference>
<dbReference type="GO" id="GO:0016491">
    <property type="term" value="F:oxidoreductase activity"/>
    <property type="evidence" value="ECO:0007669"/>
    <property type="project" value="InterPro"/>
</dbReference>
<dbReference type="Gene3D" id="3.40.30.10">
    <property type="entry name" value="Glutaredoxin"/>
    <property type="match status" value="1"/>
</dbReference>
<comment type="subcellular location">
    <subcellularLocation>
        <location evidence="1">Cell envelope</location>
    </subcellularLocation>
</comment>
<dbReference type="EMBL" id="CP054142">
    <property type="protein sequence ID" value="QTQ14913.1"/>
    <property type="molecule type" value="Genomic_DNA"/>
</dbReference>
<evidence type="ECO:0000256" key="1">
    <source>
        <dbReference type="ARBA" id="ARBA00004196"/>
    </source>
</evidence>
<dbReference type="InterPro" id="IPR000866">
    <property type="entry name" value="AhpC/TSA"/>
</dbReference>
<keyword evidence="4" id="KW-0676">Redox-active center</keyword>
<keyword evidence="2" id="KW-0201">Cytochrome c-type biogenesis</keyword>
<evidence type="ECO:0000256" key="4">
    <source>
        <dbReference type="ARBA" id="ARBA00023284"/>
    </source>
</evidence>
<name>A0A975F5Y7_9SPIR</name>
<feature type="domain" description="Thioredoxin" evidence="6">
    <location>
        <begin position="27"/>
        <end position="168"/>
    </location>
</feature>
<dbReference type="PROSITE" id="PS00194">
    <property type="entry name" value="THIOREDOXIN_1"/>
    <property type="match status" value="1"/>
</dbReference>
<evidence type="ECO:0000256" key="3">
    <source>
        <dbReference type="ARBA" id="ARBA00023157"/>
    </source>
</evidence>
<dbReference type="InterPro" id="IPR013766">
    <property type="entry name" value="Thioredoxin_domain"/>
</dbReference>
<keyword evidence="5" id="KW-0732">Signal</keyword>
<dbReference type="InterPro" id="IPR036249">
    <property type="entry name" value="Thioredoxin-like_sf"/>
</dbReference>
<sequence length="168" mass="18269">MKRQNKYFFTVIFAMVFLAVTASAQSVKKGTPAPDFSLTLPDGKAVNLASYRGKALLLHFWATWCPPCRAELPEMNKLAEKLASETDSKLAFLAVCVSDSEKSRSAFMKKNNYTFTGGLDASGAIAKKYGVFGIPASFLISPDGKIEDVFVGAMTPEKLASFVSAYEK</sequence>